<reference evidence="3" key="1">
    <citation type="submission" date="2021-02" db="EMBL/GenBank/DDBJ databases">
        <authorList>
            <person name="Dougan E. K."/>
            <person name="Rhodes N."/>
            <person name="Thang M."/>
            <person name="Chan C."/>
        </authorList>
    </citation>
    <scope>NUCLEOTIDE SEQUENCE</scope>
</reference>
<dbReference type="CDD" id="cd00085">
    <property type="entry name" value="HNHc"/>
    <property type="match status" value="1"/>
</dbReference>
<dbReference type="InterPro" id="IPR027417">
    <property type="entry name" value="P-loop_NTPase"/>
</dbReference>
<dbReference type="GO" id="GO:0008270">
    <property type="term" value="F:zinc ion binding"/>
    <property type="evidence" value="ECO:0007669"/>
    <property type="project" value="InterPro"/>
</dbReference>
<evidence type="ECO:0000256" key="1">
    <source>
        <dbReference type="SAM" id="MobiDB-lite"/>
    </source>
</evidence>
<dbReference type="SMART" id="SM00507">
    <property type="entry name" value="HNHc"/>
    <property type="match status" value="1"/>
</dbReference>
<dbReference type="InterPro" id="IPR002711">
    <property type="entry name" value="HNH"/>
</dbReference>
<dbReference type="OrthoDB" id="446882at2759"/>
<organism evidence="3 4">
    <name type="scientific">Symbiodinium natans</name>
    <dbReference type="NCBI Taxonomy" id="878477"/>
    <lineage>
        <taxon>Eukaryota</taxon>
        <taxon>Sar</taxon>
        <taxon>Alveolata</taxon>
        <taxon>Dinophyceae</taxon>
        <taxon>Suessiales</taxon>
        <taxon>Symbiodiniaceae</taxon>
        <taxon>Symbiodinium</taxon>
    </lineage>
</organism>
<feature type="region of interest" description="Disordered" evidence="1">
    <location>
        <begin position="8"/>
        <end position="27"/>
    </location>
</feature>
<dbReference type="InterPro" id="IPR003615">
    <property type="entry name" value="HNH_nuc"/>
</dbReference>
<evidence type="ECO:0000259" key="2">
    <source>
        <dbReference type="SMART" id="SM00507"/>
    </source>
</evidence>
<gene>
    <name evidence="3" type="primary">pfh1</name>
    <name evidence="3" type="ORF">SNAT2548_LOCUS29838</name>
</gene>
<evidence type="ECO:0000313" key="3">
    <source>
        <dbReference type="EMBL" id="CAE7532494.1"/>
    </source>
</evidence>
<dbReference type="Proteomes" id="UP000604046">
    <property type="component" value="Unassembled WGS sequence"/>
</dbReference>
<dbReference type="Gene3D" id="1.10.30.50">
    <property type="match status" value="1"/>
</dbReference>
<name>A0A812TGY0_9DINO</name>
<dbReference type="AlphaFoldDB" id="A0A812TGY0"/>
<feature type="domain" description="HNH nuclease" evidence="2">
    <location>
        <begin position="436"/>
        <end position="488"/>
    </location>
</feature>
<dbReference type="Pfam" id="PF13604">
    <property type="entry name" value="AAA_30"/>
    <property type="match status" value="1"/>
</dbReference>
<dbReference type="Pfam" id="PF01844">
    <property type="entry name" value="HNH"/>
    <property type="match status" value="1"/>
</dbReference>
<protein>
    <submittedName>
        <fullName evidence="3">Pfh1 protein</fullName>
    </submittedName>
</protein>
<accession>A0A812TGY0</accession>
<dbReference type="SUPFAM" id="SSF52540">
    <property type="entry name" value="P-loop containing nucleoside triphosphate hydrolases"/>
    <property type="match status" value="1"/>
</dbReference>
<dbReference type="EMBL" id="CAJNDS010002578">
    <property type="protein sequence ID" value="CAE7532494.1"/>
    <property type="molecule type" value="Genomic_DNA"/>
</dbReference>
<sequence length="1125" mass="127473">MSWMQQREAIRRAADAGTRPRISAQGSQLLPLRDHRLRSVLLTRPNGQLTRAGQFFFGLTGQRPPNRQFDEAQPLIRDGASDYILMRGGTRKLVRTLQPNGQYHVTKLGKAFFKDKHTEWLAHVPVIIRGTRRRGRNAGNAYERHDYLPVTALELGLSRQNDAWSDAQIARNVKESVLRQLGQPGEGDPIYMISRRDLFLAPHQRVIDNRVNTEIRLRQPLGALRDVSYQLFAGDQILPSAFEERQDMLCVPRQIAELLKLSLEDVLQDFDAICSAGWRERGAAGLLPICFQPVEKEERALAFTSWNGHAFFYKSARAVASCDDTERPRYRRARQENNTPEFGEWQPWAGKIASGHFWSEDLRGVRAQLLAAGHQPKVSMRGLCEWSALRLRVPGGADCVIRELCEDAEVLQEWTRRPTAGNAWRVRGRRDDTRSRREQLLAEQGGMCKLCGAPITLAACEVDHVIPVAQSFSGQRQELQALCIECHRTKTSLEGNRSTTLESRFCRYVYRTYTASPRLPPLVCQLQKWDAERPCQGIDVCRCRKNGLANARFPIPVFCPLDSIVPAREGQLADLTYVDLPCDQRKGLLDRLPYVGRGWYSKPACAFMLDSGLVQWRHFRWSLDATAHKGKLSINALVGLFGRNLDLVYSMRTSNHQMDGEGCSWRQTFTDAAGRMHWDHVFVTELLSNSSYRPVHDYIMGAEYVAVARIRKALAEVPRRYLKCLKTDCLVMQDVPKKHRPAIERLLQMSHRDGTPMYRCEGVTGLQGCYREPSMEAELIREKVPWRHVEDPVSHCLDGESLLLTGFPGCGKTHLAKKIVEALREHGDSMHIITKTHAAVQNVGLGAQTADHWVRRNVRSGHCSATWLVIEELTQLDTPLWADIACLSMNTSMRFLLLGDFRQLPAVLDSFAGAEVCRELKHSQLLHDLAGGWCHQLSERWRFDEGIFSFLTWLRVDEAEEVPLQEALRTDRERFPRQGAPEVCLVISHAKRLQINERENRRRAPDDALLVEYAGSRAIGTNAPQTMRVWPGLRLVGAGGKVRKGVFVTVSEVGERVSLESGQSFEHQELLKHTRLCSAITYASVQGLTLQGRVWLCDSDSPHFTLKHLYMGCSRATSSELLSVL</sequence>
<dbReference type="Gene3D" id="3.40.50.300">
    <property type="entry name" value="P-loop containing nucleotide triphosphate hydrolases"/>
    <property type="match status" value="1"/>
</dbReference>
<dbReference type="GO" id="GO:0004519">
    <property type="term" value="F:endonuclease activity"/>
    <property type="evidence" value="ECO:0007669"/>
    <property type="project" value="InterPro"/>
</dbReference>
<proteinExistence type="predicted"/>
<evidence type="ECO:0000313" key="4">
    <source>
        <dbReference type="Proteomes" id="UP000604046"/>
    </source>
</evidence>
<dbReference type="GO" id="GO:0003676">
    <property type="term" value="F:nucleic acid binding"/>
    <property type="evidence" value="ECO:0007669"/>
    <property type="project" value="InterPro"/>
</dbReference>
<keyword evidence="4" id="KW-1185">Reference proteome</keyword>
<comment type="caution">
    <text evidence="3">The sequence shown here is derived from an EMBL/GenBank/DDBJ whole genome shotgun (WGS) entry which is preliminary data.</text>
</comment>